<dbReference type="EMBL" id="LLYB01000033">
    <property type="protein sequence ID" value="KRR28050.1"/>
    <property type="molecule type" value="Genomic_DNA"/>
</dbReference>
<sequence length="334" mass="36243">MSKTTQRIIECNGIRLNIAEQGEGPLVLLVHGFPESWFSWRHQIDALAAAGFHVVAPDLRGYGKSDAPEAIDQYTILHLVGDMVGILDVLGAATAVIVGHDWGASIAWQAALMRPDRFRAVAALSVPFRPRGKALPTSLMPRTETAQFYQLYFMEPGPAEAELGRDPRATIRNMLFGASGDGVAAARAAVAAGGPALNLSMVPKGGGFLQGPGAPKTLPSWLNESDIDFYGEEFKRTGFRGALNYYRNIDRNWEITGAIAGLQVTVPALYIAGDRDFLLSFPGTDQLLASQKNFVPGLRKIQMLPGCGHWTQQERPNEVSAALVEFIRDLPSRS</sequence>
<gene>
    <name evidence="3" type="ORF">CQ14_31785</name>
</gene>
<name>A0A0R3N6N6_9BRAD</name>
<evidence type="ECO:0000259" key="2">
    <source>
        <dbReference type="Pfam" id="PF00561"/>
    </source>
</evidence>
<proteinExistence type="predicted"/>
<dbReference type="InterPro" id="IPR029058">
    <property type="entry name" value="AB_hydrolase_fold"/>
</dbReference>
<dbReference type="PRINTS" id="PR00412">
    <property type="entry name" value="EPOXHYDRLASE"/>
</dbReference>
<dbReference type="PANTHER" id="PTHR43329">
    <property type="entry name" value="EPOXIDE HYDROLASE"/>
    <property type="match status" value="1"/>
</dbReference>
<dbReference type="GO" id="GO:0016787">
    <property type="term" value="F:hydrolase activity"/>
    <property type="evidence" value="ECO:0007669"/>
    <property type="project" value="UniProtKB-KW"/>
</dbReference>
<dbReference type="OrthoDB" id="9812774at2"/>
<feature type="domain" description="AB hydrolase-1" evidence="2">
    <location>
        <begin position="25"/>
        <end position="126"/>
    </location>
</feature>
<reference evidence="3 4" key="1">
    <citation type="submission" date="2014-03" db="EMBL/GenBank/DDBJ databases">
        <title>Bradyrhizobium valentinum sp. nov., isolated from effective nodules of Lupinus mariae-josephae, a lupine endemic of basic-lime soils in Eastern Spain.</title>
        <authorList>
            <person name="Duran D."/>
            <person name="Rey L."/>
            <person name="Navarro A."/>
            <person name="Busquets A."/>
            <person name="Imperial J."/>
            <person name="Ruiz-Argueso T."/>
        </authorList>
    </citation>
    <scope>NUCLEOTIDE SEQUENCE [LARGE SCALE GENOMIC DNA]</scope>
    <source>
        <strain evidence="3 4">CCBAU 23086</strain>
    </source>
</reference>
<keyword evidence="1 3" id="KW-0378">Hydrolase</keyword>
<comment type="caution">
    <text evidence="3">The sequence shown here is derived from an EMBL/GenBank/DDBJ whole genome shotgun (WGS) entry which is preliminary data.</text>
</comment>
<evidence type="ECO:0000256" key="1">
    <source>
        <dbReference type="ARBA" id="ARBA00022801"/>
    </source>
</evidence>
<protein>
    <submittedName>
        <fullName evidence="3">Epoxide hydrolase</fullName>
    </submittedName>
</protein>
<evidence type="ECO:0000313" key="3">
    <source>
        <dbReference type="EMBL" id="KRR28050.1"/>
    </source>
</evidence>
<accession>A0A0R3N6N6</accession>
<dbReference type="Pfam" id="PF00561">
    <property type="entry name" value="Abhydrolase_1"/>
    <property type="match status" value="1"/>
</dbReference>
<dbReference type="RefSeq" id="WP_057856173.1">
    <property type="nucleotide sequence ID" value="NZ_LLYB01000033.1"/>
</dbReference>
<dbReference type="Proteomes" id="UP000051660">
    <property type="component" value="Unassembled WGS sequence"/>
</dbReference>
<organism evidence="3 4">
    <name type="scientific">Bradyrhizobium lablabi</name>
    <dbReference type="NCBI Taxonomy" id="722472"/>
    <lineage>
        <taxon>Bacteria</taxon>
        <taxon>Pseudomonadati</taxon>
        <taxon>Pseudomonadota</taxon>
        <taxon>Alphaproteobacteria</taxon>
        <taxon>Hyphomicrobiales</taxon>
        <taxon>Nitrobacteraceae</taxon>
        <taxon>Bradyrhizobium</taxon>
    </lineage>
</organism>
<evidence type="ECO:0000313" key="4">
    <source>
        <dbReference type="Proteomes" id="UP000051660"/>
    </source>
</evidence>
<dbReference type="SUPFAM" id="SSF53474">
    <property type="entry name" value="alpha/beta-Hydrolases"/>
    <property type="match status" value="1"/>
</dbReference>
<dbReference type="InterPro" id="IPR000639">
    <property type="entry name" value="Epox_hydrolase-like"/>
</dbReference>
<dbReference type="InterPro" id="IPR000073">
    <property type="entry name" value="AB_hydrolase_1"/>
</dbReference>
<dbReference type="AlphaFoldDB" id="A0A0R3N6N6"/>
<dbReference type="PRINTS" id="PR00111">
    <property type="entry name" value="ABHYDROLASE"/>
</dbReference>
<dbReference type="Gene3D" id="3.40.50.1820">
    <property type="entry name" value="alpha/beta hydrolase"/>
    <property type="match status" value="1"/>
</dbReference>